<dbReference type="PANTHER" id="PTHR45138">
    <property type="entry name" value="REGULATORY COMPONENTS OF SENSORY TRANSDUCTION SYSTEM"/>
    <property type="match status" value="1"/>
</dbReference>
<dbReference type="SUPFAM" id="SSF55073">
    <property type="entry name" value="Nucleotide cyclase"/>
    <property type="match status" value="1"/>
</dbReference>
<dbReference type="Proteomes" id="UP000028864">
    <property type="component" value="Unassembled WGS sequence"/>
</dbReference>
<dbReference type="NCBIfam" id="TIGR00254">
    <property type="entry name" value="GGDEF"/>
    <property type="match status" value="1"/>
</dbReference>
<keyword evidence="1" id="KW-0472">Membrane</keyword>
<dbReference type="Gene3D" id="3.30.70.270">
    <property type="match status" value="1"/>
</dbReference>
<dbReference type="InterPro" id="IPR000160">
    <property type="entry name" value="GGDEF_dom"/>
</dbReference>
<feature type="transmembrane region" description="Helical" evidence="1">
    <location>
        <begin position="35"/>
        <end position="53"/>
    </location>
</feature>
<keyword evidence="1" id="KW-1133">Transmembrane helix</keyword>
<dbReference type="PANTHER" id="PTHR45138:SF9">
    <property type="entry name" value="DIGUANYLATE CYCLASE DGCM-RELATED"/>
    <property type="match status" value="1"/>
</dbReference>
<dbReference type="EMBL" id="LK021340">
    <property type="protein sequence ID" value="CDQ46042.1"/>
    <property type="molecule type" value="Genomic_DNA"/>
</dbReference>
<reference evidence="3" key="1">
    <citation type="submission" date="2014-05" db="EMBL/GenBank/DDBJ databases">
        <authorList>
            <person name="Urmite Genomes"/>
        </authorList>
    </citation>
    <scope>NUCLEOTIDE SEQUENCE</scope>
    <source>
        <strain evidence="3">DSM 44074</strain>
    </source>
</reference>
<dbReference type="InterPro" id="IPR029787">
    <property type="entry name" value="Nucleotide_cyclase"/>
</dbReference>
<feature type="transmembrane region" description="Helical" evidence="1">
    <location>
        <begin position="120"/>
        <end position="138"/>
    </location>
</feature>
<dbReference type="SMART" id="SM00267">
    <property type="entry name" value="GGDEF"/>
    <property type="match status" value="1"/>
</dbReference>
<evidence type="ECO:0000313" key="4">
    <source>
        <dbReference type="Proteomes" id="UP000028864"/>
    </source>
</evidence>
<dbReference type="CDD" id="cd01949">
    <property type="entry name" value="GGDEF"/>
    <property type="match status" value="1"/>
</dbReference>
<evidence type="ECO:0000256" key="1">
    <source>
        <dbReference type="SAM" id="Phobius"/>
    </source>
</evidence>
<dbReference type="GO" id="GO:0005886">
    <property type="term" value="C:plasma membrane"/>
    <property type="evidence" value="ECO:0007669"/>
    <property type="project" value="TreeGrafter"/>
</dbReference>
<name>A0AAV2WPH6_MYCNE</name>
<dbReference type="RefSeq" id="WP_051644370.1">
    <property type="nucleotide sequence ID" value="NZ_FMZG01000010.1"/>
</dbReference>
<sequence>MGDTGVVATFGRWWRQPSRYDWLIQLVQDSGYGRLARFGVGASCVAIGAWPILMTFSAQGVVAPVARIVTMSCGVLAILLGWWWFAGWPTYRQSRFIVIVLNASIAITCVLYILDGSPVTGTLAFALTATYVAGLHTLPHLATVLGMATVPIIMKIVSEALAGDLYEGLADGVLRLATVTVVPITLRLLLQLLSDAAVDSDIDPLTGLANRRGLSRSVGQLVGTAGNGGGVKVSLTMLDIDNFKAINDTHGHATGDGVLVTLSRLMRMTCPDHAVIARVGGEEFAIIAIGAIGDAVVMAERLCSQFHRAPARFTVSIGIAGATLEHAAFVDTIALTERLLDAADRAMYTAKRAGGDRVQVAAG</sequence>
<dbReference type="GO" id="GO:0052621">
    <property type="term" value="F:diguanylate cyclase activity"/>
    <property type="evidence" value="ECO:0007669"/>
    <property type="project" value="TreeGrafter"/>
</dbReference>
<dbReference type="InterPro" id="IPR050469">
    <property type="entry name" value="Diguanylate_Cyclase"/>
</dbReference>
<feature type="transmembrane region" description="Helical" evidence="1">
    <location>
        <begin position="65"/>
        <end position="84"/>
    </location>
</feature>
<organism evidence="3 4">
    <name type="scientific">Mycolicibacterium neoaurum</name>
    <name type="common">Mycobacterium neoaurum</name>
    <dbReference type="NCBI Taxonomy" id="1795"/>
    <lineage>
        <taxon>Bacteria</taxon>
        <taxon>Bacillati</taxon>
        <taxon>Actinomycetota</taxon>
        <taxon>Actinomycetes</taxon>
        <taxon>Mycobacteriales</taxon>
        <taxon>Mycobacteriaceae</taxon>
        <taxon>Mycolicibacterium</taxon>
    </lineage>
</organism>
<gene>
    <name evidence="3" type="ORF">BN1047_03945</name>
</gene>
<keyword evidence="1" id="KW-0812">Transmembrane</keyword>
<dbReference type="GO" id="GO:1902201">
    <property type="term" value="P:negative regulation of bacterial-type flagellum-dependent cell motility"/>
    <property type="evidence" value="ECO:0007669"/>
    <property type="project" value="TreeGrafter"/>
</dbReference>
<evidence type="ECO:0000259" key="2">
    <source>
        <dbReference type="PROSITE" id="PS50887"/>
    </source>
</evidence>
<feature type="transmembrane region" description="Helical" evidence="1">
    <location>
        <begin position="96"/>
        <end position="114"/>
    </location>
</feature>
<dbReference type="PROSITE" id="PS50887">
    <property type="entry name" value="GGDEF"/>
    <property type="match status" value="1"/>
</dbReference>
<dbReference type="GO" id="GO:0043709">
    <property type="term" value="P:cell adhesion involved in single-species biofilm formation"/>
    <property type="evidence" value="ECO:0007669"/>
    <property type="project" value="TreeGrafter"/>
</dbReference>
<dbReference type="InterPro" id="IPR043128">
    <property type="entry name" value="Rev_trsase/Diguanyl_cyclase"/>
</dbReference>
<dbReference type="Pfam" id="PF00990">
    <property type="entry name" value="GGDEF"/>
    <property type="match status" value="1"/>
</dbReference>
<accession>A0AAV2WPH6</accession>
<dbReference type="AlphaFoldDB" id="A0AAV2WPH6"/>
<feature type="domain" description="GGDEF" evidence="2">
    <location>
        <begin position="231"/>
        <end position="363"/>
    </location>
</feature>
<evidence type="ECO:0000313" key="3">
    <source>
        <dbReference type="EMBL" id="CDQ46042.1"/>
    </source>
</evidence>
<reference evidence="3" key="2">
    <citation type="submission" date="2015-09" db="EMBL/GenBank/DDBJ databases">
        <title>Draft genome sequence of Mycobacterium neoaurum DSM 44074.</title>
        <authorList>
            <person name="Croce O."/>
            <person name="Robert C."/>
            <person name="Raoult D."/>
            <person name="Drancourt M."/>
        </authorList>
    </citation>
    <scope>NUCLEOTIDE SEQUENCE</scope>
    <source>
        <strain evidence="3">DSM 44074</strain>
    </source>
</reference>
<proteinExistence type="predicted"/>
<protein>
    <submittedName>
        <fullName evidence="3">Diguanylate cyclase domain-containing protein</fullName>
    </submittedName>
</protein>